<dbReference type="KEGG" id="prn:BW723_15870"/>
<proteinExistence type="predicted"/>
<keyword evidence="4" id="KW-1185">Reference proteome</keyword>
<dbReference type="InterPro" id="IPR015032">
    <property type="entry name" value="ThsB__TIR-like_domain"/>
</dbReference>
<dbReference type="InterPro" id="IPR036490">
    <property type="entry name" value="ThsB_TIR-like_sf"/>
</dbReference>
<evidence type="ECO:0000256" key="1">
    <source>
        <dbReference type="SAM" id="Phobius"/>
    </source>
</evidence>
<dbReference type="Pfam" id="PF08937">
    <property type="entry name" value="ThsB_TIR"/>
    <property type="match status" value="1"/>
</dbReference>
<protein>
    <recommendedName>
        <fullName evidence="2">Thoeris protein ThsB TIR-like domain-containing protein</fullName>
    </recommendedName>
</protein>
<evidence type="ECO:0000313" key="4">
    <source>
        <dbReference type="Proteomes" id="UP000092612"/>
    </source>
</evidence>
<dbReference type="Proteomes" id="UP000092612">
    <property type="component" value="Unassembled WGS sequence"/>
</dbReference>
<organism evidence="3 4">
    <name type="scientific">Polaribacter reichenbachii</name>
    <dbReference type="NCBI Taxonomy" id="996801"/>
    <lineage>
        <taxon>Bacteria</taxon>
        <taxon>Pseudomonadati</taxon>
        <taxon>Bacteroidota</taxon>
        <taxon>Flavobacteriia</taxon>
        <taxon>Flavobacteriales</taxon>
        <taxon>Flavobacteriaceae</taxon>
    </lineage>
</organism>
<sequence>MNIHYGKLKNKNKLMNNNNNNSSWLPLIISIGGILLFAHLISKLIDYLIGNEFSEEDDYLEKRKKRKPRIFVSHSWKHNKDYNNLIKGFEKQGFDYYNHSISIDKAEDLKNEKEIENKIKNQLLYSRCLLVLGGSYSNKFWIKKEVEIAKSLGKKVIAVRPWNTNSIPKYLEKSADEVIGFNSKAIIEKIK</sequence>
<feature type="domain" description="Thoeris protein ThsB TIR-like" evidence="2">
    <location>
        <begin position="71"/>
        <end position="165"/>
    </location>
</feature>
<comment type="caution">
    <text evidence="3">The sequence shown here is derived from an EMBL/GenBank/DDBJ whole genome shotgun (WGS) entry which is preliminary data.</text>
</comment>
<reference evidence="4" key="1">
    <citation type="submission" date="2016-02" db="EMBL/GenBank/DDBJ databases">
        <title>Paenibacillus sp. LPB0068, isolated from Crassostrea gigas.</title>
        <authorList>
            <person name="Shin S.-K."/>
            <person name="Yi H."/>
        </authorList>
    </citation>
    <scope>NUCLEOTIDE SEQUENCE [LARGE SCALE GENOMIC DNA]</scope>
    <source>
        <strain evidence="4">KCTC 23969</strain>
    </source>
</reference>
<keyword evidence="1" id="KW-0472">Membrane</keyword>
<name>A0A1B8U535_9FLAO</name>
<dbReference type="AlphaFoldDB" id="A0A1B8U535"/>
<dbReference type="EMBL" id="LSFL01000009">
    <property type="protein sequence ID" value="OBY66970.1"/>
    <property type="molecule type" value="Genomic_DNA"/>
</dbReference>
<evidence type="ECO:0000313" key="3">
    <source>
        <dbReference type="EMBL" id="OBY66970.1"/>
    </source>
</evidence>
<evidence type="ECO:0000259" key="2">
    <source>
        <dbReference type="Pfam" id="PF08937"/>
    </source>
</evidence>
<keyword evidence="1" id="KW-1133">Transmembrane helix</keyword>
<dbReference type="STRING" id="996801.BW723_15870"/>
<dbReference type="SUPFAM" id="SSF52206">
    <property type="entry name" value="Hypothetical protein MTH538"/>
    <property type="match status" value="1"/>
</dbReference>
<accession>A0A1B8U535</accession>
<feature type="transmembrane region" description="Helical" evidence="1">
    <location>
        <begin position="23"/>
        <end position="41"/>
    </location>
</feature>
<dbReference type="Gene3D" id="3.40.50.9200">
    <property type="entry name" value="Hypothetical protein MTH538"/>
    <property type="match status" value="1"/>
</dbReference>
<keyword evidence="1" id="KW-0812">Transmembrane</keyword>
<gene>
    <name evidence="3" type="ORF">LPB301_03915</name>
</gene>